<dbReference type="InterPro" id="IPR043534">
    <property type="entry name" value="EBDG/EBM"/>
</dbReference>
<dbReference type="SUPFAM" id="SSF49785">
    <property type="entry name" value="Galactose-binding domain-like"/>
    <property type="match status" value="1"/>
</dbReference>
<dbReference type="InterPro" id="IPR041351">
    <property type="entry name" value="Ig_GlcNase"/>
</dbReference>
<reference evidence="8 9" key="1">
    <citation type="submission" date="2018-02" db="EMBL/GenBank/DDBJ databases">
        <title>The genomes of Aspergillus section Nigri reveals drivers in fungal speciation.</title>
        <authorList>
            <consortium name="DOE Joint Genome Institute"/>
            <person name="Vesth T.C."/>
            <person name="Nybo J."/>
            <person name="Theobald S."/>
            <person name="Brandl J."/>
            <person name="Frisvad J.C."/>
            <person name="Nielsen K.F."/>
            <person name="Lyhne E.K."/>
            <person name="Kogle M.E."/>
            <person name="Kuo A."/>
            <person name="Riley R."/>
            <person name="Clum A."/>
            <person name="Nolan M."/>
            <person name="Lipzen A."/>
            <person name="Salamov A."/>
            <person name="Henrissat B."/>
            <person name="Wiebenga A."/>
            <person name="De vries R.P."/>
            <person name="Grigoriev I.V."/>
            <person name="Mortensen U.H."/>
            <person name="Andersen M.R."/>
            <person name="Baker S.E."/>
        </authorList>
    </citation>
    <scope>NUCLEOTIDE SEQUENCE [LARGE SCALE GENOMIC DNA]</scope>
    <source>
        <strain evidence="8 9">CBS 121593</strain>
    </source>
</reference>
<evidence type="ECO:0000313" key="8">
    <source>
        <dbReference type="EMBL" id="RAL02488.1"/>
    </source>
</evidence>
<protein>
    <submittedName>
        <fullName evidence="8">Putative glycosyl hydrolase</fullName>
    </submittedName>
</protein>
<proteinExistence type="inferred from homology"/>
<dbReference type="SUPFAM" id="SSF49303">
    <property type="entry name" value="beta-Galactosidase/glucuronidase domain"/>
    <property type="match status" value="3"/>
</dbReference>
<evidence type="ECO:0000256" key="4">
    <source>
        <dbReference type="SAM" id="SignalP"/>
    </source>
</evidence>
<dbReference type="AlphaFoldDB" id="A0A395H6J5"/>
<evidence type="ECO:0000259" key="7">
    <source>
        <dbReference type="Pfam" id="PF22666"/>
    </source>
</evidence>
<feature type="chain" id="PRO_5017456067" evidence="4">
    <location>
        <begin position="16"/>
        <end position="871"/>
    </location>
</feature>
<dbReference type="GO" id="GO:0005975">
    <property type="term" value="P:carbohydrate metabolic process"/>
    <property type="evidence" value="ECO:0007669"/>
    <property type="project" value="InterPro"/>
</dbReference>
<feature type="signal peptide" evidence="4">
    <location>
        <begin position="1"/>
        <end position="15"/>
    </location>
</feature>
<dbReference type="Gene3D" id="3.20.20.80">
    <property type="entry name" value="Glycosidases"/>
    <property type="match status" value="1"/>
</dbReference>
<evidence type="ECO:0000259" key="5">
    <source>
        <dbReference type="Pfam" id="PF00703"/>
    </source>
</evidence>
<gene>
    <name evidence="8" type="ORF">BO80DRAFT_472547</name>
</gene>
<dbReference type="RefSeq" id="XP_025576815.1">
    <property type="nucleotide sequence ID" value="XM_025723147.1"/>
</dbReference>
<evidence type="ECO:0000256" key="1">
    <source>
        <dbReference type="ARBA" id="ARBA00007401"/>
    </source>
</evidence>
<dbReference type="GO" id="GO:0004553">
    <property type="term" value="F:hydrolase activity, hydrolyzing O-glycosyl compounds"/>
    <property type="evidence" value="ECO:0007669"/>
    <property type="project" value="InterPro"/>
</dbReference>
<feature type="domain" description="Glycoside hydrolase family 2 immunoglobulin-like beta-sandwich" evidence="5">
    <location>
        <begin position="215"/>
        <end position="317"/>
    </location>
</feature>
<dbReference type="Gene3D" id="2.60.40.10">
    <property type="entry name" value="Immunoglobulins"/>
    <property type="match status" value="3"/>
</dbReference>
<dbReference type="InterPro" id="IPR036156">
    <property type="entry name" value="Beta-gal/glucu_dom_sf"/>
</dbReference>
<dbReference type="VEuPathDB" id="FungiDB:BO80DRAFT_472547"/>
<dbReference type="UniPathway" id="UPA00280"/>
<feature type="domain" description="Beta-mannosidase-like galactose-binding" evidence="7">
    <location>
        <begin position="50"/>
        <end position="168"/>
    </location>
</feature>
<dbReference type="InterPro" id="IPR013783">
    <property type="entry name" value="Ig-like_fold"/>
</dbReference>
<accession>A0A395H6J5</accession>
<dbReference type="SUPFAM" id="SSF51445">
    <property type="entry name" value="(Trans)glycosidases"/>
    <property type="match status" value="1"/>
</dbReference>
<dbReference type="EMBL" id="KZ824431">
    <property type="protein sequence ID" value="RAL02488.1"/>
    <property type="molecule type" value="Genomic_DNA"/>
</dbReference>
<evidence type="ECO:0000259" key="6">
    <source>
        <dbReference type="Pfam" id="PF18368"/>
    </source>
</evidence>
<keyword evidence="3" id="KW-0326">Glycosidase</keyword>
<keyword evidence="2 8" id="KW-0378">Hydrolase</keyword>
<dbReference type="PANTHER" id="PTHR43536:SF1">
    <property type="entry name" value="MANNOSYLGLYCOPROTEIN ENDO-BETA-MANNOSIDASE"/>
    <property type="match status" value="1"/>
</dbReference>
<dbReference type="Pfam" id="PF00703">
    <property type="entry name" value="Glyco_hydro_2"/>
    <property type="match status" value="1"/>
</dbReference>
<dbReference type="Gene3D" id="2.60.120.260">
    <property type="entry name" value="Galactose-binding domain-like"/>
    <property type="match status" value="1"/>
</dbReference>
<keyword evidence="9" id="KW-1185">Reference proteome</keyword>
<dbReference type="PANTHER" id="PTHR43536">
    <property type="entry name" value="MANNOSYLGLYCOPROTEIN ENDO-BETA-MANNOSIDASE"/>
    <property type="match status" value="1"/>
</dbReference>
<evidence type="ECO:0000256" key="2">
    <source>
        <dbReference type="ARBA" id="ARBA00022801"/>
    </source>
</evidence>
<dbReference type="STRING" id="1448316.A0A395H6J5"/>
<dbReference type="Pfam" id="PF22666">
    <property type="entry name" value="Glyco_hydro_2_N2"/>
    <property type="match status" value="1"/>
</dbReference>
<dbReference type="InterPro" id="IPR054593">
    <property type="entry name" value="Beta-mannosidase-like_N2"/>
</dbReference>
<evidence type="ECO:0000256" key="3">
    <source>
        <dbReference type="ARBA" id="ARBA00023295"/>
    </source>
</evidence>
<dbReference type="Pfam" id="PF18368">
    <property type="entry name" value="Ig_GlcNase"/>
    <property type="match status" value="1"/>
</dbReference>
<dbReference type="OrthoDB" id="408532at2759"/>
<keyword evidence="4" id="KW-0732">Signal</keyword>
<dbReference type="Proteomes" id="UP000249402">
    <property type="component" value="Unassembled WGS sequence"/>
</dbReference>
<dbReference type="InterPro" id="IPR006102">
    <property type="entry name" value="Ig-like_GH2"/>
</dbReference>
<organism evidence="8 9">
    <name type="scientific">Aspergillus ibericus CBS 121593</name>
    <dbReference type="NCBI Taxonomy" id="1448316"/>
    <lineage>
        <taxon>Eukaryota</taxon>
        <taxon>Fungi</taxon>
        <taxon>Dikarya</taxon>
        <taxon>Ascomycota</taxon>
        <taxon>Pezizomycotina</taxon>
        <taxon>Eurotiomycetes</taxon>
        <taxon>Eurotiomycetidae</taxon>
        <taxon>Eurotiales</taxon>
        <taxon>Aspergillaceae</taxon>
        <taxon>Aspergillus</taxon>
        <taxon>Aspergillus subgen. Circumdati</taxon>
    </lineage>
</organism>
<feature type="domain" description="Exo-beta-D-glucosaminidase Ig-fold" evidence="6">
    <location>
        <begin position="757"/>
        <end position="862"/>
    </location>
</feature>
<evidence type="ECO:0000313" key="9">
    <source>
        <dbReference type="Proteomes" id="UP000249402"/>
    </source>
</evidence>
<dbReference type="InterPro" id="IPR008979">
    <property type="entry name" value="Galactose-bd-like_sf"/>
</dbReference>
<dbReference type="GeneID" id="37228012"/>
<name>A0A395H6J5_9EURO</name>
<sequence length="871" mass="96760">MHPLLLSLFLPSALAALVPSPGDTAIIPGWHLQSSLQVTASLSKLSQPNADTSSWHRVGSRGTVMAGLLQNSIYNETDLFYGDRLNSIDPSRFQSPWIYRSEVTLHPPPRGEHILLVTHGVTSRADLFLNGAQIASSASQQGCYGGHSYDITPHIRSGLNAILVQAYPTDYMADFGQGFADWNPYPPDNGTGVWRNVEIKHTGMVSLAPLRVLTDYNGTDMEQVTVSVRADVTNRGNGPVTGVVQGAVQSEDGSIPFSSPISLRGGESTTVSVSVAVKNPRIWWPAGWGLQPLYTVHANVTIQDQVADRANTTFGIRSVTSALSRESDISFTVNGSPFRVRGAGYAPDIFLRFDAERVRNILQYVLDMGLNTIRLEGKLEQPELYDLADRMGVMVMAGWECCDKWEGWEYNDEAGGIKWDDADYKTAEASMLHEAEQLQPHPSVLAFLVGSDYWPNDRATAIYTSALRRMDWPNPIVSSAAQRGYPSKLGPSGMKMLGPYDWVPPNYWYGSQRGAAFGFGSEQGAGVGTPELSSLRRFLPSQDLDALWKRPDAGLFHMSRSDSQFYTRSIYNAALTARYGAPSSLSDYLWKAQIMDYEATRAEFEAFAVRQSAPRPATGVIYWMLNSAWPNLHWQLFDYYLHPAGAYFGAKVGLRMEHVVYDPESHEVHLINHSLDQRGKRVVTIDRIDQQGQQISTEEVSTDTLPNTSKPIARLKTVPEMGFLRLILQDPDTKTTLSRNVYWLSATDKLDWGKSNWYTTPVTEYANFTGLSSLGSVELVTTVTMQEKSKSGLTIEVTLENRSRTPAFFVHLMLLDSVTQDEVVPVYWTDNYVTVFAEERVRVTVQVAEMSAWKVVMVGGNVKRRVIGEGK</sequence>
<comment type="similarity">
    <text evidence="1">Belongs to the glycosyl hydrolase 2 family.</text>
</comment>
<dbReference type="InterPro" id="IPR017853">
    <property type="entry name" value="GH"/>
</dbReference>